<dbReference type="InterPro" id="IPR015424">
    <property type="entry name" value="PyrdxlP-dep_Trfase"/>
</dbReference>
<dbReference type="Gene3D" id="3.40.640.10">
    <property type="entry name" value="Type I PLP-dependent aspartate aminotransferase-like (Major domain)"/>
    <property type="match status" value="1"/>
</dbReference>
<dbReference type="InterPro" id="IPR015421">
    <property type="entry name" value="PyrdxlP-dep_Trfase_major"/>
</dbReference>
<protein>
    <recommendedName>
        <fullName evidence="1">Aminotransferase class I/classII large domain-containing protein</fullName>
    </recommendedName>
</protein>
<proteinExistence type="predicted"/>
<dbReference type="PANTHER" id="PTHR43510:SF1">
    <property type="entry name" value="AMINOTRANSFERASE FUNCTION, HYPOTHETICAL (EUROFUNG)"/>
    <property type="match status" value="1"/>
</dbReference>
<dbReference type="Pfam" id="PF00155">
    <property type="entry name" value="Aminotran_1_2"/>
    <property type="match status" value="1"/>
</dbReference>
<comment type="caution">
    <text evidence="2">The sequence shown here is derived from an EMBL/GenBank/DDBJ whole genome shotgun (WGS) entry which is preliminary data.</text>
</comment>
<gene>
    <name evidence="2" type="ORF">TeGR_g13508</name>
</gene>
<evidence type="ECO:0000313" key="3">
    <source>
        <dbReference type="Proteomes" id="UP001165060"/>
    </source>
</evidence>
<evidence type="ECO:0000259" key="1">
    <source>
        <dbReference type="Pfam" id="PF00155"/>
    </source>
</evidence>
<accession>A0ABQ6MQT1</accession>
<evidence type="ECO:0000313" key="2">
    <source>
        <dbReference type="EMBL" id="GMI30346.1"/>
    </source>
</evidence>
<dbReference type="EMBL" id="BRYB01003096">
    <property type="protein sequence ID" value="GMI30346.1"/>
    <property type="molecule type" value="Genomic_DNA"/>
</dbReference>
<dbReference type="Proteomes" id="UP001165060">
    <property type="component" value="Unassembled WGS sequence"/>
</dbReference>
<dbReference type="PANTHER" id="PTHR43510">
    <property type="entry name" value="AMINOTRANSFERASE FUNCTION, HYPOTHETICAL (EUROFUNG)"/>
    <property type="match status" value="1"/>
</dbReference>
<keyword evidence="3" id="KW-1185">Reference proteome</keyword>
<dbReference type="InterPro" id="IPR015422">
    <property type="entry name" value="PyrdxlP-dep_Trfase_small"/>
</dbReference>
<dbReference type="Gene3D" id="3.90.1150.10">
    <property type="entry name" value="Aspartate Aminotransferase, domain 1"/>
    <property type="match status" value="1"/>
</dbReference>
<organism evidence="2 3">
    <name type="scientific">Tetraparma gracilis</name>
    <dbReference type="NCBI Taxonomy" id="2962635"/>
    <lineage>
        <taxon>Eukaryota</taxon>
        <taxon>Sar</taxon>
        <taxon>Stramenopiles</taxon>
        <taxon>Ochrophyta</taxon>
        <taxon>Bolidophyceae</taxon>
        <taxon>Parmales</taxon>
        <taxon>Triparmaceae</taxon>
        <taxon>Tetraparma</taxon>
    </lineage>
</organism>
<feature type="domain" description="Aminotransferase class I/classII large" evidence="1">
    <location>
        <begin position="57"/>
        <end position="371"/>
    </location>
</feature>
<reference evidence="2 3" key="1">
    <citation type="journal article" date="2023" name="Commun. Biol.">
        <title>Genome analysis of Parmales, the sister group of diatoms, reveals the evolutionary specialization of diatoms from phago-mixotrophs to photoautotrophs.</title>
        <authorList>
            <person name="Ban H."/>
            <person name="Sato S."/>
            <person name="Yoshikawa S."/>
            <person name="Yamada K."/>
            <person name="Nakamura Y."/>
            <person name="Ichinomiya M."/>
            <person name="Sato N."/>
            <person name="Blanc-Mathieu R."/>
            <person name="Endo H."/>
            <person name="Kuwata A."/>
            <person name="Ogata H."/>
        </authorList>
    </citation>
    <scope>NUCLEOTIDE SEQUENCE [LARGE SCALE GENOMIC DNA]</scope>
</reference>
<dbReference type="CDD" id="cd00609">
    <property type="entry name" value="AAT_like"/>
    <property type="match status" value="1"/>
</dbReference>
<dbReference type="SUPFAM" id="SSF53383">
    <property type="entry name" value="PLP-dependent transferases"/>
    <property type="match status" value="1"/>
</dbReference>
<name>A0ABQ6MQT1_9STRA</name>
<sequence>MPLTAPWSKKHKAVTNASSGGLPYSLSNSYAQPLTMPELAAFTEARGDRALLDEYRGHALGYTPNGGSLDLRSAIAGMYGPGITPAHVLVFAGAQVALQTASLALATGCHAIVFAPGYQSTVAAPGHAGAEVTEIRLRADKGWQIDPAEVEAAVRPGETRYMVINEPYNPAGTLMSREVQAALVAIAKKHGITLMSDEVYRLLEHDEADRLPAMADAYERGISAVTMSKPWGGCGITIGWLAFADLAVKQRLVDVQYFGTACPGRATELQAMMVLRASDAILAKNLAIIRRNVEKLREFMNKYEEYFAWVPPRAGAVAFLKFKGGLTSEQLGQEMAAAGIGMKPAYCFTPEVTDDVDFFRVGYGEEVMPEALDKFAEFVEANKHRWQIKDRSR</sequence>
<dbReference type="InterPro" id="IPR004839">
    <property type="entry name" value="Aminotransferase_I/II_large"/>
</dbReference>